<evidence type="ECO:0000256" key="1">
    <source>
        <dbReference type="SAM" id="MobiDB-lite"/>
    </source>
</evidence>
<dbReference type="GeneID" id="20237263"/>
<feature type="region of interest" description="Disordered" evidence="1">
    <location>
        <begin position="97"/>
        <end position="155"/>
    </location>
</feature>
<dbReference type="KEGG" id="lgi:LOTGIDRAFT_157202"/>
<name>V4B3U0_LOTGI</name>
<evidence type="ECO:0000313" key="3">
    <source>
        <dbReference type="Proteomes" id="UP000030746"/>
    </source>
</evidence>
<sequence>MAASRRSHMSTLTMVEALAMIHSSESSDECDSDEDKNYVPSETTTDSDDEIPPQAKLDPVGVEPIAVDAEPIAADAEPIATDAEPIAADVKLIAADAEPDAEDADQPKIKRRKRPAVNEWKSSVIKEKHLHGESFKNRKGQDRPAAKMGPPCKSA</sequence>
<gene>
    <name evidence="2" type="ORF">LOTGIDRAFT_157202</name>
</gene>
<feature type="compositionally biased region" description="Basic and acidic residues" evidence="1">
    <location>
        <begin position="124"/>
        <end position="145"/>
    </location>
</feature>
<dbReference type="RefSeq" id="XP_009047219.1">
    <property type="nucleotide sequence ID" value="XM_009048971.1"/>
</dbReference>
<reference evidence="2 3" key="1">
    <citation type="journal article" date="2013" name="Nature">
        <title>Insights into bilaterian evolution from three spiralian genomes.</title>
        <authorList>
            <person name="Simakov O."/>
            <person name="Marletaz F."/>
            <person name="Cho S.J."/>
            <person name="Edsinger-Gonzales E."/>
            <person name="Havlak P."/>
            <person name="Hellsten U."/>
            <person name="Kuo D.H."/>
            <person name="Larsson T."/>
            <person name="Lv J."/>
            <person name="Arendt D."/>
            <person name="Savage R."/>
            <person name="Osoegawa K."/>
            <person name="de Jong P."/>
            <person name="Grimwood J."/>
            <person name="Chapman J.A."/>
            <person name="Shapiro H."/>
            <person name="Aerts A."/>
            <person name="Otillar R.P."/>
            <person name="Terry A.Y."/>
            <person name="Boore J.L."/>
            <person name="Grigoriev I.V."/>
            <person name="Lindberg D.R."/>
            <person name="Seaver E.C."/>
            <person name="Weisblat D.A."/>
            <person name="Putnam N.H."/>
            <person name="Rokhsar D.S."/>
        </authorList>
    </citation>
    <scope>NUCLEOTIDE SEQUENCE [LARGE SCALE GENOMIC DNA]</scope>
</reference>
<dbReference type="AlphaFoldDB" id="V4B3U0"/>
<evidence type="ECO:0000313" key="2">
    <source>
        <dbReference type="EMBL" id="ESP02061.1"/>
    </source>
</evidence>
<organism evidence="2 3">
    <name type="scientific">Lottia gigantea</name>
    <name type="common">Giant owl limpet</name>
    <dbReference type="NCBI Taxonomy" id="225164"/>
    <lineage>
        <taxon>Eukaryota</taxon>
        <taxon>Metazoa</taxon>
        <taxon>Spiralia</taxon>
        <taxon>Lophotrochozoa</taxon>
        <taxon>Mollusca</taxon>
        <taxon>Gastropoda</taxon>
        <taxon>Patellogastropoda</taxon>
        <taxon>Lottioidea</taxon>
        <taxon>Lottiidae</taxon>
        <taxon>Lottia</taxon>
    </lineage>
</organism>
<dbReference type="HOGENOM" id="CLU_1697508_0_0_1"/>
<dbReference type="Proteomes" id="UP000030746">
    <property type="component" value="Unassembled WGS sequence"/>
</dbReference>
<dbReference type="CTD" id="20237263"/>
<dbReference type="EMBL" id="KB200329">
    <property type="protein sequence ID" value="ESP02061.1"/>
    <property type="molecule type" value="Genomic_DNA"/>
</dbReference>
<protein>
    <submittedName>
        <fullName evidence="2">Uncharacterized protein</fullName>
    </submittedName>
</protein>
<feature type="region of interest" description="Disordered" evidence="1">
    <location>
        <begin position="20"/>
        <end position="58"/>
    </location>
</feature>
<accession>V4B3U0</accession>
<proteinExistence type="predicted"/>
<keyword evidence="3" id="KW-1185">Reference proteome</keyword>